<sequence>MPPSRSLDYQSGHVNANAEFVRQFVDQETNQRREKRPSPLSAEQHDDLRKRLKTVHFISPNYSEKTKVNIAVVRRREKGECDELQWSDWKVALEKVTRETTQSFFLRVCEWSNGKIKSWGTTEVYIRQFQQLYTSVTGRYVDRNDSKELYNVCTPSIENNSISGLLM</sequence>
<evidence type="ECO:0000313" key="2">
    <source>
        <dbReference type="EMBL" id="KAK2729319.1"/>
    </source>
</evidence>
<dbReference type="AlphaFoldDB" id="A0AAD9XW81"/>
<feature type="region of interest" description="Disordered" evidence="1">
    <location>
        <begin position="26"/>
        <end position="45"/>
    </location>
</feature>
<accession>A0AAD9XW81</accession>
<name>A0AAD9XW81_COLKA</name>
<keyword evidence="3" id="KW-1185">Reference proteome</keyword>
<evidence type="ECO:0000256" key="1">
    <source>
        <dbReference type="SAM" id="MobiDB-lite"/>
    </source>
</evidence>
<evidence type="ECO:0000313" key="3">
    <source>
        <dbReference type="Proteomes" id="UP001281614"/>
    </source>
</evidence>
<dbReference type="Proteomes" id="UP001281614">
    <property type="component" value="Unassembled WGS sequence"/>
</dbReference>
<organism evidence="2 3">
    <name type="scientific">Colletotrichum kahawae</name>
    <name type="common">Coffee berry disease fungus</name>
    <dbReference type="NCBI Taxonomy" id="34407"/>
    <lineage>
        <taxon>Eukaryota</taxon>
        <taxon>Fungi</taxon>
        <taxon>Dikarya</taxon>
        <taxon>Ascomycota</taxon>
        <taxon>Pezizomycotina</taxon>
        <taxon>Sordariomycetes</taxon>
        <taxon>Hypocreomycetidae</taxon>
        <taxon>Glomerellales</taxon>
        <taxon>Glomerellaceae</taxon>
        <taxon>Colletotrichum</taxon>
        <taxon>Colletotrichum gloeosporioides species complex</taxon>
    </lineage>
</organism>
<dbReference type="EMBL" id="VYYT01000799">
    <property type="protein sequence ID" value="KAK2729319.1"/>
    <property type="molecule type" value="Genomic_DNA"/>
</dbReference>
<proteinExistence type="predicted"/>
<comment type="caution">
    <text evidence="2">The sequence shown here is derived from an EMBL/GenBank/DDBJ whole genome shotgun (WGS) entry which is preliminary data.</text>
</comment>
<reference evidence="2" key="1">
    <citation type="submission" date="2023-02" db="EMBL/GenBank/DDBJ databases">
        <title>Colletotrichum kahawae CIFC_Que2 genome sequencing and assembly.</title>
        <authorList>
            <person name="Baroncelli R."/>
        </authorList>
    </citation>
    <scope>NUCLEOTIDE SEQUENCE</scope>
    <source>
        <strain evidence="2">CIFC_Que2</strain>
    </source>
</reference>
<protein>
    <submittedName>
        <fullName evidence="2">FluG domain-containing protein</fullName>
    </submittedName>
</protein>
<gene>
    <name evidence="2" type="ORF">CKAH01_10268</name>
</gene>